<evidence type="ECO:0000313" key="1">
    <source>
        <dbReference type="EMBL" id="CDW25789.1"/>
    </source>
</evidence>
<dbReference type="OrthoDB" id="6397625at2759"/>
<accession>A0A0K2TIM6</accession>
<reference evidence="1" key="1">
    <citation type="submission" date="2014-05" db="EMBL/GenBank/DDBJ databases">
        <authorList>
            <person name="Chronopoulou M."/>
        </authorList>
    </citation>
    <scope>NUCLEOTIDE SEQUENCE</scope>
    <source>
        <tissue evidence="1">Whole organism</tissue>
    </source>
</reference>
<dbReference type="EMBL" id="HACA01008428">
    <property type="protein sequence ID" value="CDW25789.1"/>
    <property type="molecule type" value="Transcribed_RNA"/>
</dbReference>
<dbReference type="AlphaFoldDB" id="A0A0K2TIM6"/>
<protein>
    <submittedName>
        <fullName evidence="1">Uncharacterized protein</fullName>
    </submittedName>
</protein>
<name>A0A0K2TIM6_LEPSM</name>
<proteinExistence type="predicted"/>
<organism evidence="1">
    <name type="scientific">Lepeophtheirus salmonis</name>
    <name type="common">Salmon louse</name>
    <name type="synonym">Caligus salmonis</name>
    <dbReference type="NCBI Taxonomy" id="72036"/>
    <lineage>
        <taxon>Eukaryota</taxon>
        <taxon>Metazoa</taxon>
        <taxon>Ecdysozoa</taxon>
        <taxon>Arthropoda</taxon>
        <taxon>Crustacea</taxon>
        <taxon>Multicrustacea</taxon>
        <taxon>Hexanauplia</taxon>
        <taxon>Copepoda</taxon>
        <taxon>Siphonostomatoida</taxon>
        <taxon>Caligidae</taxon>
        <taxon>Lepeophtheirus</taxon>
    </lineage>
</organism>
<sequence length="242" mass="28001">MNESGEKKYTDYKEVWRDGDYTVVMMADPALTPQIVPLRGRLIKLRYKGVILQCQNYFFLGHTKIGFNNSKIKIQDYANTIKQTITNNVSREENEGKKTKKIETVSQDTVSIDQIVMDILQASLPVDQIRIDGNNEVVVSKEYLKKITLVQENIGSFKTKKLERKLVMLMILKNQSNLVLVKICVIPPMMEKLSQIKLRMVLEKMSQVKLRIAVSIVEEMKVTQAIMKKDVLSLINLYWMRK</sequence>